<sequence length="291" mass="31876">MLFVRVLGPIVVEVDGRVVDLGGQIPRRFLAALSTTAGTPVPDAVLAELVWGEDQPQQAVATMRVIASRLRSAVGPADRDCLQRSEFGYRLAVRPEWTDLSRFTDLIAHGTRLLTAADAEGAVRCFDPALALWRGLPWLDLADAQSLSAERARLMELRDVAVEELQAARLACGQTTVAVADLIEAVTATPFRERRWELLALGLYRSGRQAQALAELRRVRVAHSSGRASRCCWKAIASVRSAGCAPLGSSVRNAVICGVRAWPTWCWPGRSWCPRTTPMQLARRSPPSTER</sequence>
<evidence type="ECO:0000256" key="1">
    <source>
        <dbReference type="ARBA" id="ARBA00023015"/>
    </source>
</evidence>
<dbReference type="PANTHER" id="PTHR35807:SF1">
    <property type="entry name" value="TRANSCRIPTIONAL REGULATOR REDD"/>
    <property type="match status" value="1"/>
</dbReference>
<organism evidence="4 5">
    <name type="scientific">Nocardia iowensis</name>
    <dbReference type="NCBI Taxonomy" id="204891"/>
    <lineage>
        <taxon>Bacteria</taxon>
        <taxon>Bacillati</taxon>
        <taxon>Actinomycetota</taxon>
        <taxon>Actinomycetes</taxon>
        <taxon>Mycobacteriales</taxon>
        <taxon>Nocardiaceae</taxon>
        <taxon>Nocardia</taxon>
    </lineage>
</organism>
<dbReference type="RefSeq" id="WP_218476776.1">
    <property type="nucleotide sequence ID" value="NZ_BAABJN010000018.1"/>
</dbReference>
<accession>A0ABX8RYK1</accession>
<dbReference type="PANTHER" id="PTHR35807">
    <property type="entry name" value="TRANSCRIPTIONAL REGULATOR REDD-RELATED"/>
    <property type="match status" value="1"/>
</dbReference>
<evidence type="ECO:0000313" key="5">
    <source>
        <dbReference type="Proteomes" id="UP000694257"/>
    </source>
</evidence>
<name>A0ABX8RYK1_NOCIO</name>
<dbReference type="Pfam" id="PF03704">
    <property type="entry name" value="BTAD"/>
    <property type="match status" value="1"/>
</dbReference>
<keyword evidence="1" id="KW-0805">Transcription regulation</keyword>
<feature type="domain" description="Bacterial transcriptional activator" evidence="3">
    <location>
        <begin position="98"/>
        <end position="230"/>
    </location>
</feature>
<dbReference type="EMBL" id="CP078145">
    <property type="protein sequence ID" value="QXN94281.1"/>
    <property type="molecule type" value="Genomic_DNA"/>
</dbReference>
<dbReference type="InterPro" id="IPR005158">
    <property type="entry name" value="BTAD"/>
</dbReference>
<dbReference type="Proteomes" id="UP000694257">
    <property type="component" value="Chromosome"/>
</dbReference>
<proteinExistence type="predicted"/>
<reference evidence="4 5" key="1">
    <citation type="submission" date="2021-07" db="EMBL/GenBank/DDBJ databases">
        <title>Whole Genome Sequence of Nocardia Iowensis.</title>
        <authorList>
            <person name="Lamm A."/>
            <person name="Collins-Fairclough A.M."/>
            <person name="Bunk B."/>
            <person name="Sproer C."/>
        </authorList>
    </citation>
    <scope>NUCLEOTIDE SEQUENCE [LARGE SCALE GENOMIC DNA]</scope>
    <source>
        <strain evidence="4 5">NRRL 5646</strain>
    </source>
</reference>
<protein>
    <recommendedName>
        <fullName evidence="3">Bacterial transcriptional activator domain-containing protein</fullName>
    </recommendedName>
</protein>
<evidence type="ECO:0000313" key="4">
    <source>
        <dbReference type="EMBL" id="QXN94281.1"/>
    </source>
</evidence>
<gene>
    <name evidence="4" type="ORF">KV110_15205</name>
</gene>
<dbReference type="CDD" id="cd15831">
    <property type="entry name" value="BTAD"/>
    <property type="match status" value="1"/>
</dbReference>
<keyword evidence="5" id="KW-1185">Reference proteome</keyword>
<evidence type="ECO:0000256" key="2">
    <source>
        <dbReference type="ARBA" id="ARBA00023163"/>
    </source>
</evidence>
<keyword evidence="2" id="KW-0804">Transcription</keyword>
<evidence type="ECO:0000259" key="3">
    <source>
        <dbReference type="SMART" id="SM01043"/>
    </source>
</evidence>
<dbReference type="SMART" id="SM01043">
    <property type="entry name" value="BTAD"/>
    <property type="match status" value="1"/>
</dbReference>
<dbReference type="InterPro" id="IPR051677">
    <property type="entry name" value="AfsR-DnrI-RedD_regulator"/>
</dbReference>